<evidence type="ECO:0000256" key="1">
    <source>
        <dbReference type="ARBA" id="ARBA00001946"/>
    </source>
</evidence>
<feature type="transmembrane region" description="Helical" evidence="4">
    <location>
        <begin position="145"/>
        <end position="161"/>
    </location>
</feature>
<feature type="transmembrane region" description="Helical" evidence="4">
    <location>
        <begin position="52"/>
        <end position="72"/>
    </location>
</feature>
<dbReference type="SMART" id="SM00267">
    <property type="entry name" value="GGDEF"/>
    <property type="match status" value="1"/>
</dbReference>
<dbReference type="SUPFAM" id="SSF55073">
    <property type="entry name" value="Nucleotide cyclase"/>
    <property type="match status" value="1"/>
</dbReference>
<dbReference type="GO" id="GO:0052621">
    <property type="term" value="F:diguanylate cyclase activity"/>
    <property type="evidence" value="ECO:0007669"/>
    <property type="project" value="UniProtKB-EC"/>
</dbReference>
<dbReference type="InterPro" id="IPR043128">
    <property type="entry name" value="Rev_trsase/Diguanyl_cyclase"/>
</dbReference>
<dbReference type="InterPro" id="IPR050469">
    <property type="entry name" value="Diguanylate_Cyclase"/>
</dbReference>
<gene>
    <name evidence="6" type="ORF">FV139_03160</name>
</gene>
<accession>A0A5C9A6C3</accession>
<dbReference type="InterPro" id="IPR000160">
    <property type="entry name" value="GGDEF_dom"/>
</dbReference>
<evidence type="ECO:0000313" key="7">
    <source>
        <dbReference type="Proteomes" id="UP000321039"/>
    </source>
</evidence>
<feature type="transmembrane region" description="Helical" evidence="4">
    <location>
        <begin position="118"/>
        <end position="138"/>
    </location>
</feature>
<feature type="transmembrane region" description="Helical" evidence="4">
    <location>
        <begin position="26"/>
        <end position="46"/>
    </location>
</feature>
<feature type="transmembrane region" description="Helical" evidence="4">
    <location>
        <begin position="167"/>
        <end position="184"/>
    </location>
</feature>
<dbReference type="Proteomes" id="UP000321039">
    <property type="component" value="Unassembled WGS sequence"/>
</dbReference>
<evidence type="ECO:0000256" key="2">
    <source>
        <dbReference type="ARBA" id="ARBA00012528"/>
    </source>
</evidence>
<protein>
    <recommendedName>
        <fullName evidence="2">diguanylate cyclase</fullName>
        <ecNumber evidence="2">2.7.7.65</ecNumber>
    </recommendedName>
</protein>
<organism evidence="6 7">
    <name type="scientific">Parahaliea maris</name>
    <dbReference type="NCBI Taxonomy" id="2716870"/>
    <lineage>
        <taxon>Bacteria</taxon>
        <taxon>Pseudomonadati</taxon>
        <taxon>Pseudomonadota</taxon>
        <taxon>Gammaproteobacteria</taxon>
        <taxon>Cellvibrionales</taxon>
        <taxon>Halieaceae</taxon>
        <taxon>Parahaliea</taxon>
    </lineage>
</organism>
<evidence type="ECO:0000256" key="4">
    <source>
        <dbReference type="SAM" id="Phobius"/>
    </source>
</evidence>
<evidence type="ECO:0000313" key="6">
    <source>
        <dbReference type="EMBL" id="TXS96493.1"/>
    </source>
</evidence>
<dbReference type="GO" id="GO:0043709">
    <property type="term" value="P:cell adhesion involved in single-species biofilm formation"/>
    <property type="evidence" value="ECO:0007669"/>
    <property type="project" value="TreeGrafter"/>
</dbReference>
<comment type="cofactor">
    <cofactor evidence="1">
        <name>Mg(2+)</name>
        <dbReference type="ChEBI" id="CHEBI:18420"/>
    </cofactor>
</comment>
<dbReference type="RefSeq" id="WP_148066765.1">
    <property type="nucleotide sequence ID" value="NZ_VRZA01000001.1"/>
</dbReference>
<dbReference type="Gene3D" id="3.30.70.270">
    <property type="match status" value="1"/>
</dbReference>
<dbReference type="InterPro" id="IPR029787">
    <property type="entry name" value="Nucleotide_cyclase"/>
</dbReference>
<keyword evidence="7" id="KW-1185">Reference proteome</keyword>
<feature type="transmembrane region" description="Helical" evidence="4">
    <location>
        <begin position="92"/>
        <end position="112"/>
    </location>
</feature>
<dbReference type="FunFam" id="3.30.70.270:FF:000001">
    <property type="entry name" value="Diguanylate cyclase domain protein"/>
    <property type="match status" value="1"/>
</dbReference>
<comment type="caution">
    <text evidence="6">The sequence shown here is derived from an EMBL/GenBank/DDBJ whole genome shotgun (WGS) entry which is preliminary data.</text>
</comment>
<dbReference type="Pfam" id="PF00990">
    <property type="entry name" value="GGDEF"/>
    <property type="match status" value="1"/>
</dbReference>
<dbReference type="EMBL" id="VRZA01000001">
    <property type="protein sequence ID" value="TXS96493.1"/>
    <property type="molecule type" value="Genomic_DNA"/>
</dbReference>
<dbReference type="NCBIfam" id="TIGR00254">
    <property type="entry name" value="GGDEF"/>
    <property type="match status" value="1"/>
</dbReference>
<evidence type="ECO:0000259" key="5">
    <source>
        <dbReference type="PROSITE" id="PS50887"/>
    </source>
</evidence>
<evidence type="ECO:0000256" key="3">
    <source>
        <dbReference type="ARBA" id="ARBA00034247"/>
    </source>
</evidence>
<dbReference type="PANTHER" id="PTHR45138">
    <property type="entry name" value="REGULATORY COMPONENTS OF SENSORY TRANSDUCTION SYSTEM"/>
    <property type="match status" value="1"/>
</dbReference>
<name>A0A5C9A6C3_9GAMM</name>
<dbReference type="AlphaFoldDB" id="A0A5C9A6C3"/>
<dbReference type="CDD" id="cd01949">
    <property type="entry name" value="GGDEF"/>
    <property type="match status" value="1"/>
</dbReference>
<dbReference type="PROSITE" id="PS50887">
    <property type="entry name" value="GGDEF"/>
    <property type="match status" value="1"/>
</dbReference>
<keyword evidence="4" id="KW-1133">Transmembrane helix</keyword>
<proteinExistence type="predicted"/>
<feature type="domain" description="GGDEF" evidence="5">
    <location>
        <begin position="237"/>
        <end position="360"/>
    </location>
</feature>
<comment type="catalytic activity">
    <reaction evidence="3">
        <text>2 GTP = 3',3'-c-di-GMP + 2 diphosphate</text>
        <dbReference type="Rhea" id="RHEA:24898"/>
        <dbReference type="ChEBI" id="CHEBI:33019"/>
        <dbReference type="ChEBI" id="CHEBI:37565"/>
        <dbReference type="ChEBI" id="CHEBI:58805"/>
        <dbReference type="EC" id="2.7.7.65"/>
    </reaction>
</comment>
<dbReference type="EC" id="2.7.7.65" evidence="2"/>
<sequence length="360" mass="40114">MEGSKQHPGSELDLERVQILYDNVRAAYIGVSSAIALLYFITYSYATPALANLWLLCVAIANIPRLWLSLSFARHSRAGRIAAADAGAWDRYMAIASVIAYAGFVAVIFLPFGEQAELGVTLCAYSFMVLATGGVLVLGTSYMQMVAFLSLVMFSVIIRFVMFQQTLFYILAAILCFGYVRLLIHTRMHNRVLVENIALKIENRESALIDPLTRLGNRRRLAVHMEVMLPAAQRSGDPFCVMLLDIDYFKQFNDTQGHSAGDELLVKVAEALRHSSREQDLVVRYGGEEFLAVLPRTTLHDARAIAERMLNRVRETTSVTISAGLAEYHREATFEALVTRADEALYAAKDAGRDRCMLAQ</sequence>
<keyword evidence="4" id="KW-0812">Transmembrane</keyword>
<dbReference type="PANTHER" id="PTHR45138:SF9">
    <property type="entry name" value="DIGUANYLATE CYCLASE DGCM-RELATED"/>
    <property type="match status" value="1"/>
</dbReference>
<dbReference type="GO" id="GO:0005886">
    <property type="term" value="C:plasma membrane"/>
    <property type="evidence" value="ECO:0007669"/>
    <property type="project" value="TreeGrafter"/>
</dbReference>
<dbReference type="GO" id="GO:1902201">
    <property type="term" value="P:negative regulation of bacterial-type flagellum-dependent cell motility"/>
    <property type="evidence" value="ECO:0007669"/>
    <property type="project" value="TreeGrafter"/>
</dbReference>
<keyword evidence="4" id="KW-0472">Membrane</keyword>
<reference evidence="6 7" key="1">
    <citation type="submission" date="2019-08" db="EMBL/GenBank/DDBJ databases">
        <title>Parahaliea maris sp. nov., isolated from the surface seawater.</title>
        <authorList>
            <person name="Liu Y."/>
        </authorList>
    </citation>
    <scope>NUCLEOTIDE SEQUENCE [LARGE SCALE GENOMIC DNA]</scope>
    <source>
        <strain evidence="6 7">HSLHS9</strain>
    </source>
</reference>